<feature type="domain" description="Helicase C-terminal" evidence="6">
    <location>
        <begin position="300"/>
        <end position="473"/>
    </location>
</feature>
<name>A0A1B7TG48_9ASCO</name>
<dbReference type="CDD" id="cd17917">
    <property type="entry name" value="DEXHc_RHA-like"/>
    <property type="match status" value="1"/>
</dbReference>
<dbReference type="GO" id="GO:0003723">
    <property type="term" value="F:RNA binding"/>
    <property type="evidence" value="ECO:0007669"/>
    <property type="project" value="TreeGrafter"/>
</dbReference>
<evidence type="ECO:0000256" key="3">
    <source>
        <dbReference type="ARBA" id="ARBA00022806"/>
    </source>
</evidence>
<dbReference type="InterPro" id="IPR007502">
    <property type="entry name" value="Helicase-assoc_dom"/>
</dbReference>
<dbReference type="Pfam" id="PF00271">
    <property type="entry name" value="Helicase_C"/>
    <property type="match status" value="1"/>
</dbReference>
<dbReference type="InterPro" id="IPR014001">
    <property type="entry name" value="Helicase_ATP-bd"/>
</dbReference>
<dbReference type="InterPro" id="IPR027417">
    <property type="entry name" value="P-loop_NTPase"/>
</dbReference>
<evidence type="ECO:0000259" key="5">
    <source>
        <dbReference type="PROSITE" id="PS51192"/>
    </source>
</evidence>
<keyword evidence="3" id="KW-0347">Helicase</keyword>
<evidence type="ECO:0000259" key="6">
    <source>
        <dbReference type="PROSITE" id="PS51194"/>
    </source>
</evidence>
<accession>A0A1B7TG48</accession>
<dbReference type="OrthoDB" id="10253254at2759"/>
<dbReference type="CDD" id="cd18791">
    <property type="entry name" value="SF2_C_RHA"/>
    <property type="match status" value="1"/>
</dbReference>
<dbReference type="SUPFAM" id="SSF52540">
    <property type="entry name" value="P-loop containing nucleoside triphosphate hydrolases"/>
    <property type="match status" value="1"/>
</dbReference>
<gene>
    <name evidence="7" type="ORF">HANVADRAFT_52138</name>
</gene>
<dbReference type="InterPro" id="IPR001650">
    <property type="entry name" value="Helicase_C-like"/>
</dbReference>
<dbReference type="AlphaFoldDB" id="A0A1B7TG48"/>
<dbReference type="PROSITE" id="PS51194">
    <property type="entry name" value="HELICASE_CTER"/>
    <property type="match status" value="1"/>
</dbReference>
<keyword evidence="8" id="KW-1185">Reference proteome</keyword>
<protein>
    <submittedName>
        <fullName evidence="7">p-loop containing nucleoside triphosphate hydrolase protein</fullName>
    </submittedName>
</protein>
<dbReference type="Pfam" id="PF00270">
    <property type="entry name" value="DEAD"/>
    <property type="match status" value="1"/>
</dbReference>
<keyword evidence="4" id="KW-0067">ATP-binding</keyword>
<sequence>MYSKRSSDNDGRALKKQKNKAGLWEKTQLKKNDISLDTIGKEAGNEEKEQFEFVFGEDFGFISDPQSESDEEKYDEEEENIVDNSFELPIERHKEKLLELISENQVIIIIGHTGSGKSTKLPQFLVNDLKYNKVCVTQPRRLAAISIATRVSEEMNVELGEEVGYGVRFDENFDKEKGKIRYATDGILLKELSQQLNYSTNKEESDDIIQYDAIIIDEAHERTLNNDIILSLLKYKVLPNVLKNFKLIITSATINAEKFSNFFNNCPIYEVEGKNYPVKINYIANEEDDYLKSGLETVMKLYKEIKMGEKEKGDILFFLTGQDEIKKLMANLQITIGNLKINNLLVYPIYASLPLKEQSKIFEKIPNNCFKLIIATNIAETSITLPNIKYVIDSGKIKVKTLNKMTQISELVIENCSKAQANQRAGRTGRTAPGSVYRLYTLKQYKEDMKEVPVPEIMRENLSKVMIQLLRLGLSLKEIMQNLPMLDKPILKQWRIAMERLIQLGGIDSLGNITELGVFMGDLPSDIGIAKALSEAVENDCWRECCIIAAMMEEFKININQSQEKNITKNDNNNNNSSSKGDYFEEMDILKEFKDKILTFKNDSGDCLGDLFFYLLIYLDWSKSGFSTNWCKKYKISYKMMLKVQLVYNQLVNSLSKRKQKNNKLKDIVSILRTYNNIEFDNINYSDIKYCFIKGYPNNIVKLSSNSTYKYMESKERVINPQELNNNIKNLSLSVHPSSIMSKKNVPVKILFYITILKTNKEYIKDGFQVDQSLL</sequence>
<evidence type="ECO:0000256" key="4">
    <source>
        <dbReference type="ARBA" id="ARBA00022840"/>
    </source>
</evidence>
<evidence type="ECO:0000256" key="2">
    <source>
        <dbReference type="ARBA" id="ARBA00022801"/>
    </source>
</evidence>
<proteinExistence type="predicted"/>
<organism evidence="7 8">
    <name type="scientific">Hanseniaspora valbyensis NRRL Y-1626</name>
    <dbReference type="NCBI Taxonomy" id="766949"/>
    <lineage>
        <taxon>Eukaryota</taxon>
        <taxon>Fungi</taxon>
        <taxon>Dikarya</taxon>
        <taxon>Ascomycota</taxon>
        <taxon>Saccharomycotina</taxon>
        <taxon>Saccharomycetes</taxon>
        <taxon>Saccharomycodales</taxon>
        <taxon>Saccharomycodaceae</taxon>
        <taxon>Hanseniaspora</taxon>
    </lineage>
</organism>
<dbReference type="Gene3D" id="1.20.120.1080">
    <property type="match status" value="1"/>
</dbReference>
<dbReference type="GO" id="GO:0016787">
    <property type="term" value="F:hydrolase activity"/>
    <property type="evidence" value="ECO:0007669"/>
    <property type="project" value="UniProtKB-KW"/>
</dbReference>
<dbReference type="Proteomes" id="UP000092321">
    <property type="component" value="Unassembled WGS sequence"/>
</dbReference>
<evidence type="ECO:0000256" key="1">
    <source>
        <dbReference type="ARBA" id="ARBA00022741"/>
    </source>
</evidence>
<dbReference type="SMART" id="SM00487">
    <property type="entry name" value="DEXDc"/>
    <property type="match status" value="1"/>
</dbReference>
<reference evidence="8" key="1">
    <citation type="journal article" date="2016" name="Proc. Natl. Acad. Sci. U.S.A.">
        <title>Comparative genomics of biotechnologically important yeasts.</title>
        <authorList>
            <person name="Riley R."/>
            <person name="Haridas S."/>
            <person name="Wolfe K.H."/>
            <person name="Lopes M.R."/>
            <person name="Hittinger C.T."/>
            <person name="Goeker M."/>
            <person name="Salamov A.A."/>
            <person name="Wisecaver J.H."/>
            <person name="Long T.M."/>
            <person name="Calvey C.H."/>
            <person name="Aerts A.L."/>
            <person name="Barry K.W."/>
            <person name="Choi C."/>
            <person name="Clum A."/>
            <person name="Coughlan A.Y."/>
            <person name="Deshpande S."/>
            <person name="Douglass A.P."/>
            <person name="Hanson S.J."/>
            <person name="Klenk H.-P."/>
            <person name="LaButti K.M."/>
            <person name="Lapidus A."/>
            <person name="Lindquist E.A."/>
            <person name="Lipzen A.M."/>
            <person name="Meier-Kolthoff J.P."/>
            <person name="Ohm R.A."/>
            <person name="Otillar R.P."/>
            <person name="Pangilinan J.L."/>
            <person name="Peng Y."/>
            <person name="Rokas A."/>
            <person name="Rosa C.A."/>
            <person name="Scheuner C."/>
            <person name="Sibirny A.A."/>
            <person name="Slot J.C."/>
            <person name="Stielow J.B."/>
            <person name="Sun H."/>
            <person name="Kurtzman C.P."/>
            <person name="Blackwell M."/>
            <person name="Grigoriev I.V."/>
            <person name="Jeffries T.W."/>
        </authorList>
    </citation>
    <scope>NUCLEOTIDE SEQUENCE [LARGE SCALE GENOMIC DNA]</scope>
    <source>
        <strain evidence="8">NRRL Y-1626</strain>
    </source>
</reference>
<dbReference type="InterPro" id="IPR011545">
    <property type="entry name" value="DEAD/DEAH_box_helicase_dom"/>
</dbReference>
<feature type="domain" description="Helicase ATP-binding" evidence="5">
    <location>
        <begin position="98"/>
        <end position="272"/>
    </location>
</feature>
<keyword evidence="2 7" id="KW-0378">Hydrolase</keyword>
<evidence type="ECO:0000313" key="7">
    <source>
        <dbReference type="EMBL" id="OBA27701.1"/>
    </source>
</evidence>
<dbReference type="GO" id="GO:0005524">
    <property type="term" value="F:ATP binding"/>
    <property type="evidence" value="ECO:0007669"/>
    <property type="project" value="UniProtKB-KW"/>
</dbReference>
<dbReference type="Gene3D" id="3.40.50.300">
    <property type="entry name" value="P-loop containing nucleotide triphosphate hydrolases"/>
    <property type="match status" value="2"/>
</dbReference>
<dbReference type="PANTHER" id="PTHR18934">
    <property type="entry name" value="ATP-DEPENDENT RNA HELICASE"/>
    <property type="match status" value="1"/>
</dbReference>
<dbReference type="EMBL" id="LXPE01000007">
    <property type="protein sequence ID" value="OBA27701.1"/>
    <property type="molecule type" value="Genomic_DNA"/>
</dbReference>
<dbReference type="SMART" id="SM00490">
    <property type="entry name" value="HELICc"/>
    <property type="match status" value="1"/>
</dbReference>
<comment type="caution">
    <text evidence="7">The sequence shown here is derived from an EMBL/GenBank/DDBJ whole genome shotgun (WGS) entry which is preliminary data.</text>
</comment>
<keyword evidence="1" id="KW-0547">Nucleotide-binding</keyword>
<dbReference type="GO" id="GO:0004386">
    <property type="term" value="F:helicase activity"/>
    <property type="evidence" value="ECO:0007669"/>
    <property type="project" value="UniProtKB-KW"/>
</dbReference>
<dbReference type="PANTHER" id="PTHR18934:SF99">
    <property type="entry name" value="ATP-DEPENDENT RNA HELICASE DHX37-RELATED"/>
    <property type="match status" value="1"/>
</dbReference>
<dbReference type="SMART" id="SM00847">
    <property type="entry name" value="HA2"/>
    <property type="match status" value="1"/>
</dbReference>
<dbReference type="PROSITE" id="PS51192">
    <property type="entry name" value="HELICASE_ATP_BIND_1"/>
    <property type="match status" value="1"/>
</dbReference>
<evidence type="ECO:0000313" key="8">
    <source>
        <dbReference type="Proteomes" id="UP000092321"/>
    </source>
</evidence>